<dbReference type="EMBL" id="CAVNYO010000045">
    <property type="protein sequence ID" value="CAK5263845.1"/>
    <property type="molecule type" value="Genomic_DNA"/>
</dbReference>
<dbReference type="AlphaFoldDB" id="A0AAD2JVD8"/>
<proteinExistence type="predicted"/>
<name>A0AAD2JVD8_9AGAR</name>
<protein>
    <submittedName>
        <fullName evidence="1">Uncharacterized protein</fullName>
    </submittedName>
</protein>
<reference evidence="1" key="1">
    <citation type="submission" date="2023-11" db="EMBL/GenBank/DDBJ databases">
        <authorList>
            <person name="De Vega J J."/>
            <person name="De Vega J J."/>
        </authorList>
    </citation>
    <scope>NUCLEOTIDE SEQUENCE</scope>
</reference>
<keyword evidence="2" id="KW-1185">Reference proteome</keyword>
<sequence>MFTAHPQIDAFDPVWDDSCCENDGLSQLEVGLRTVTFSSGPSLSVEIDSCQSGDDFLYEMRVYRGRMYSIRELSVDLSNAHPAPTTAQLDAWTAHMLKLINLSTLVIRQSSALVSRLASHSYSGLACVTLSPSPAIWSFLANHTQLREIHIKGRVSQSLLGPPPYAFSTLTFPELEIFEGPPTLARAVIPRSKVHTVTLHMESDRAPAAPHDPTEIAFLAASHATVTALKVYTPTWASPPLAHIAWAVPNLRALELRTAAPARVAELEAFVDAMRWAGGLWLLKHVRCLTLGTMAPVPSDARCMSAARCEVVKDRMVSSWPTLLNVELPQAYQASRGKF</sequence>
<organism evidence="1 2">
    <name type="scientific">Mycena citricolor</name>
    <dbReference type="NCBI Taxonomy" id="2018698"/>
    <lineage>
        <taxon>Eukaryota</taxon>
        <taxon>Fungi</taxon>
        <taxon>Dikarya</taxon>
        <taxon>Basidiomycota</taxon>
        <taxon>Agaricomycotina</taxon>
        <taxon>Agaricomycetes</taxon>
        <taxon>Agaricomycetidae</taxon>
        <taxon>Agaricales</taxon>
        <taxon>Marasmiineae</taxon>
        <taxon>Mycenaceae</taxon>
        <taxon>Mycena</taxon>
    </lineage>
</organism>
<evidence type="ECO:0000313" key="1">
    <source>
        <dbReference type="EMBL" id="CAK5263845.1"/>
    </source>
</evidence>
<evidence type="ECO:0000313" key="2">
    <source>
        <dbReference type="Proteomes" id="UP001295794"/>
    </source>
</evidence>
<accession>A0AAD2JVD8</accession>
<dbReference type="Proteomes" id="UP001295794">
    <property type="component" value="Unassembled WGS sequence"/>
</dbReference>
<comment type="caution">
    <text evidence="1">The sequence shown here is derived from an EMBL/GenBank/DDBJ whole genome shotgun (WGS) entry which is preliminary data.</text>
</comment>
<gene>
    <name evidence="1" type="ORF">MYCIT1_LOCUS3537</name>
</gene>